<keyword evidence="1" id="KW-1133">Transmembrane helix</keyword>
<dbReference type="EMBL" id="RBIR01000011">
    <property type="protein sequence ID" value="RKR12717.1"/>
    <property type="molecule type" value="Genomic_DNA"/>
</dbReference>
<gene>
    <name evidence="2" type="ORF">C8D78_3623</name>
</gene>
<proteinExistence type="predicted"/>
<sequence>MQIRSGSPPQPKRRWFPTWLKVVLIVLAVIFGIPAILQVTHVIATAPMVAIADRMHPAPGWNGEGENITGGPFCIRYDVDCDSMWRSYRTEQKVTPADVQRIGDDALNGAKVKGDCETSPLPSNVTGMYEACSASAVIDGYDVEVRVLKLSEDSPDRIIQFNLSSVKNRRCGERGSVLNLDLQPTREALPQIWGSPRGGRRDLPGSTLRQRPLIFRSGCRCSPASWD</sequence>
<organism evidence="2 3">
    <name type="scientific">Arthrobacter oryzae</name>
    <dbReference type="NCBI Taxonomy" id="409290"/>
    <lineage>
        <taxon>Bacteria</taxon>
        <taxon>Bacillati</taxon>
        <taxon>Actinomycetota</taxon>
        <taxon>Actinomycetes</taxon>
        <taxon>Micrococcales</taxon>
        <taxon>Micrococcaceae</taxon>
        <taxon>Arthrobacter</taxon>
    </lineage>
</organism>
<evidence type="ECO:0000256" key="1">
    <source>
        <dbReference type="SAM" id="Phobius"/>
    </source>
</evidence>
<reference evidence="2 3" key="1">
    <citation type="submission" date="2018-10" db="EMBL/GenBank/DDBJ databases">
        <title>Genomic Encyclopedia of Type Strains, Phase IV (KMG-IV): sequencing the most valuable type-strain genomes for metagenomic binning, comparative biology and taxonomic classification.</title>
        <authorList>
            <person name="Goeker M."/>
        </authorList>
    </citation>
    <scope>NUCLEOTIDE SEQUENCE [LARGE SCALE GENOMIC DNA]</scope>
    <source>
        <strain evidence="2 3">DSM 25586</strain>
    </source>
</reference>
<keyword evidence="1" id="KW-0472">Membrane</keyword>
<evidence type="ECO:0000313" key="3">
    <source>
        <dbReference type="Proteomes" id="UP000276055"/>
    </source>
</evidence>
<dbReference type="AlphaFoldDB" id="A0A495EA47"/>
<comment type="caution">
    <text evidence="2">The sequence shown here is derived from an EMBL/GenBank/DDBJ whole genome shotgun (WGS) entry which is preliminary data.</text>
</comment>
<evidence type="ECO:0000313" key="2">
    <source>
        <dbReference type="EMBL" id="RKR12717.1"/>
    </source>
</evidence>
<protein>
    <submittedName>
        <fullName evidence="2">Uncharacterized protein</fullName>
    </submittedName>
</protein>
<name>A0A495EA47_9MICC</name>
<feature type="transmembrane region" description="Helical" evidence="1">
    <location>
        <begin position="20"/>
        <end position="37"/>
    </location>
</feature>
<dbReference type="Proteomes" id="UP000276055">
    <property type="component" value="Unassembled WGS sequence"/>
</dbReference>
<keyword evidence="1" id="KW-0812">Transmembrane</keyword>
<accession>A0A495EA47</accession>